<name>A0A1T5DAP7_9SPHN</name>
<dbReference type="Pfam" id="PF13563">
    <property type="entry name" value="2_5_RNA_ligase2"/>
    <property type="match status" value="1"/>
</dbReference>
<reference evidence="3" key="1">
    <citation type="submission" date="2017-02" db="EMBL/GenBank/DDBJ databases">
        <authorList>
            <person name="Varghese N."/>
            <person name="Submissions S."/>
        </authorList>
    </citation>
    <scope>NUCLEOTIDE SEQUENCE [LARGE SCALE GENOMIC DNA]</scope>
    <source>
        <strain evidence="3">UM2</strain>
    </source>
</reference>
<dbReference type="SUPFAM" id="SSF55144">
    <property type="entry name" value="LigT-like"/>
    <property type="match status" value="1"/>
</dbReference>
<protein>
    <submittedName>
        <fullName evidence="2">2'-5' RNA ligase</fullName>
    </submittedName>
</protein>
<dbReference type="PANTHER" id="PTHR35561:SF1">
    <property type="entry name" value="RNA 2',3'-CYCLIC PHOSPHODIESTERASE"/>
    <property type="match status" value="1"/>
</dbReference>
<dbReference type="EMBL" id="FUYM01000005">
    <property type="protein sequence ID" value="SKB68603.1"/>
    <property type="molecule type" value="Genomic_DNA"/>
</dbReference>
<keyword evidence="1" id="KW-0378">Hydrolase</keyword>
<dbReference type="OrthoDB" id="7770344at2"/>
<evidence type="ECO:0000256" key="1">
    <source>
        <dbReference type="ARBA" id="ARBA00022801"/>
    </source>
</evidence>
<accession>A0A1T5DAP7</accession>
<dbReference type="GO" id="GO:0004113">
    <property type="term" value="F:2',3'-cyclic-nucleotide 3'-phosphodiesterase activity"/>
    <property type="evidence" value="ECO:0007669"/>
    <property type="project" value="InterPro"/>
</dbReference>
<gene>
    <name evidence="2" type="ORF">SAMN06295920_10538</name>
</gene>
<dbReference type="GO" id="GO:0016874">
    <property type="term" value="F:ligase activity"/>
    <property type="evidence" value="ECO:0007669"/>
    <property type="project" value="UniProtKB-KW"/>
</dbReference>
<dbReference type="PANTHER" id="PTHR35561">
    <property type="entry name" value="RNA 2',3'-CYCLIC PHOSPHODIESTERASE"/>
    <property type="match status" value="1"/>
</dbReference>
<dbReference type="STRING" id="439228.SAMN06295920_10538"/>
<proteinExistence type="predicted"/>
<organism evidence="2 3">
    <name type="scientific">Rhizorhabdus histidinilytica</name>
    <dbReference type="NCBI Taxonomy" id="439228"/>
    <lineage>
        <taxon>Bacteria</taxon>
        <taxon>Pseudomonadati</taxon>
        <taxon>Pseudomonadota</taxon>
        <taxon>Alphaproteobacteria</taxon>
        <taxon>Sphingomonadales</taxon>
        <taxon>Sphingomonadaceae</taxon>
        <taxon>Rhizorhabdus</taxon>
    </lineage>
</organism>
<evidence type="ECO:0000313" key="3">
    <source>
        <dbReference type="Proteomes" id="UP000189818"/>
    </source>
</evidence>
<dbReference type="InterPro" id="IPR004175">
    <property type="entry name" value="RNA_CPDase"/>
</dbReference>
<dbReference type="Gene3D" id="3.90.1140.10">
    <property type="entry name" value="Cyclic phosphodiesterase"/>
    <property type="match status" value="1"/>
</dbReference>
<keyword evidence="3" id="KW-1185">Reference proteome</keyword>
<sequence>MSLLRSFDDSDEIILHRLFFALKPSAEAVAEIADVRGGIGVAKSHVFDHRLHLTLWSLDLPMTPTQGIVDALRGAAAKVNGPALRVALAEVVGNGHVTCLKPGEPMPVLKAFQQKLQLAIADAGIWPNRGFRFEPHITLAYGQAEGQRRPILPISWRAHDFVLIHSLVGLTEHVELGRWTLEG</sequence>
<keyword evidence="2" id="KW-0436">Ligase</keyword>
<dbReference type="RefSeq" id="WP_079648435.1">
    <property type="nucleotide sequence ID" value="NZ_FUYM01000005.1"/>
</dbReference>
<dbReference type="InterPro" id="IPR009097">
    <property type="entry name" value="Cyclic_Pdiesterase"/>
</dbReference>
<dbReference type="AlphaFoldDB" id="A0A1T5DAP7"/>
<evidence type="ECO:0000313" key="2">
    <source>
        <dbReference type="EMBL" id="SKB68603.1"/>
    </source>
</evidence>
<dbReference type="Proteomes" id="UP000189818">
    <property type="component" value="Unassembled WGS sequence"/>
</dbReference>
<dbReference type="GO" id="GO:0008664">
    <property type="term" value="F:RNA 2',3'-cyclic 3'-phosphodiesterase activity"/>
    <property type="evidence" value="ECO:0007669"/>
    <property type="project" value="InterPro"/>
</dbReference>